<sequence>MGALVKTEQPDPAAPRDEAQYLTFVLGEEMFAMDILGIKEIIQYGHVTGVPMMPTFVRGVINLRGAVVPVVDLAARFGRPVAEVTRRSCIVILETRSEQGAQDVGVLVDAVSAVLTIPAAEIEPPPSFGGGIRADFIGGMAKVEGRFVIVLNIDRVLSVAEMALLSQAREGESAR</sequence>
<dbReference type="PROSITE" id="PS50851">
    <property type="entry name" value="CHEW"/>
    <property type="match status" value="1"/>
</dbReference>
<proteinExistence type="predicted"/>
<comment type="caution">
    <text evidence="2">The sequence shown here is derived from an EMBL/GenBank/DDBJ whole genome shotgun (WGS) entry which is preliminary data.</text>
</comment>
<dbReference type="RefSeq" id="WP_344957434.1">
    <property type="nucleotide sequence ID" value="NZ_BAABCX010000002.1"/>
</dbReference>
<reference evidence="3" key="1">
    <citation type="journal article" date="2019" name="Int. J. Syst. Evol. Microbiol.">
        <title>The Global Catalogue of Microorganisms (GCM) 10K type strain sequencing project: providing services to taxonomists for standard genome sequencing and annotation.</title>
        <authorList>
            <consortium name="The Broad Institute Genomics Platform"/>
            <consortium name="The Broad Institute Genome Sequencing Center for Infectious Disease"/>
            <person name="Wu L."/>
            <person name="Ma J."/>
        </authorList>
    </citation>
    <scope>NUCLEOTIDE SEQUENCE [LARGE SCALE GENOMIC DNA]</scope>
    <source>
        <strain evidence="3">JCM 17110</strain>
    </source>
</reference>
<dbReference type="InterPro" id="IPR036061">
    <property type="entry name" value="CheW-like_dom_sf"/>
</dbReference>
<gene>
    <name evidence="2" type="ORF">GCM10022394_19720</name>
</gene>
<dbReference type="SMART" id="SM00260">
    <property type="entry name" value="CheW"/>
    <property type="match status" value="1"/>
</dbReference>
<evidence type="ECO:0000313" key="3">
    <source>
        <dbReference type="Proteomes" id="UP001500795"/>
    </source>
</evidence>
<dbReference type="InterPro" id="IPR002545">
    <property type="entry name" value="CheW-lke_dom"/>
</dbReference>
<evidence type="ECO:0000313" key="2">
    <source>
        <dbReference type="EMBL" id="GAA3540026.1"/>
    </source>
</evidence>
<protein>
    <submittedName>
        <fullName evidence="2">Chemotaxis protein CheW</fullName>
    </submittedName>
</protein>
<evidence type="ECO:0000259" key="1">
    <source>
        <dbReference type="PROSITE" id="PS50851"/>
    </source>
</evidence>
<dbReference type="EMBL" id="BAABCX010000002">
    <property type="protein sequence ID" value="GAA3540026.1"/>
    <property type="molecule type" value="Genomic_DNA"/>
</dbReference>
<dbReference type="CDD" id="cd00732">
    <property type="entry name" value="CheW"/>
    <property type="match status" value="1"/>
</dbReference>
<accession>A0ABP6VVK0</accession>
<dbReference type="Pfam" id="PF01584">
    <property type="entry name" value="CheW"/>
    <property type="match status" value="1"/>
</dbReference>
<feature type="domain" description="CheW-like" evidence="1">
    <location>
        <begin position="18"/>
        <end position="162"/>
    </location>
</feature>
<dbReference type="InterPro" id="IPR039315">
    <property type="entry name" value="CheW"/>
</dbReference>
<keyword evidence="3" id="KW-1185">Reference proteome</keyword>
<dbReference type="Gene3D" id="2.40.50.180">
    <property type="entry name" value="CheA-289, Domain 4"/>
    <property type="match status" value="1"/>
</dbReference>
<dbReference type="SUPFAM" id="SSF50341">
    <property type="entry name" value="CheW-like"/>
    <property type="match status" value="1"/>
</dbReference>
<dbReference type="Proteomes" id="UP001500795">
    <property type="component" value="Unassembled WGS sequence"/>
</dbReference>
<dbReference type="PANTHER" id="PTHR22617:SF41">
    <property type="entry name" value="CHEMOTAXIS SIGNAL TRANSDUCTION SYSTEM ADAPTOR PROTEIN CHEW"/>
    <property type="match status" value="1"/>
</dbReference>
<organism evidence="2 3">
    <name type="scientific">Zobellella aerophila</name>
    <dbReference type="NCBI Taxonomy" id="870480"/>
    <lineage>
        <taxon>Bacteria</taxon>
        <taxon>Pseudomonadati</taxon>
        <taxon>Pseudomonadota</taxon>
        <taxon>Gammaproteobacteria</taxon>
        <taxon>Aeromonadales</taxon>
        <taxon>Aeromonadaceae</taxon>
        <taxon>Zobellella</taxon>
    </lineage>
</organism>
<dbReference type="Gene3D" id="2.30.30.40">
    <property type="entry name" value="SH3 Domains"/>
    <property type="match status" value="1"/>
</dbReference>
<dbReference type="PANTHER" id="PTHR22617">
    <property type="entry name" value="CHEMOTAXIS SENSOR HISTIDINE KINASE-RELATED"/>
    <property type="match status" value="1"/>
</dbReference>
<name>A0ABP6VVK0_9GAMM</name>